<keyword evidence="13" id="KW-1185">Reference proteome</keyword>
<keyword evidence="9 11" id="KW-0472">Membrane</keyword>
<evidence type="ECO:0000313" key="12">
    <source>
        <dbReference type="EMBL" id="KAG8195490.1"/>
    </source>
</evidence>
<sequence length="349" mass="38692">MRKPKRDDTSAADARSAEECRVLGRVCLVAVCVLCVWGVLYMPPAMRSGVATRVTLPDHLAWMVSQSDVALYVRPDNDTSFLAATPTSATPTCNGSGVFLAVVVCSAVANAGARNAIRDTWAQDAKHAGNLRVFFLLGKSPNDSLNALVSSESEKFGDIIQQDFVDSYNNLTIKSVMMLKWATEHCSKANFIMKTDDDMFVHLPNLFRLLKTKKKTAAKNLLLGCLIKGATPVKDWHSKWYVPDSIFPGRVYPPYLSGTGYVLSRNAVTLLYRTALSTPFFYLEDVFVTGICASRAGLSPTNHEGFKFYKRKSDTCAFRSLITAHRMSPKELRQMWANIHNPSIKCKKS</sequence>
<organism evidence="12 13">
    <name type="scientific">Oedothorax gibbosus</name>
    <dbReference type="NCBI Taxonomy" id="931172"/>
    <lineage>
        <taxon>Eukaryota</taxon>
        <taxon>Metazoa</taxon>
        <taxon>Ecdysozoa</taxon>
        <taxon>Arthropoda</taxon>
        <taxon>Chelicerata</taxon>
        <taxon>Arachnida</taxon>
        <taxon>Araneae</taxon>
        <taxon>Araneomorphae</taxon>
        <taxon>Entelegynae</taxon>
        <taxon>Araneoidea</taxon>
        <taxon>Linyphiidae</taxon>
        <taxon>Erigoninae</taxon>
        <taxon>Oedothorax</taxon>
    </lineage>
</organism>
<comment type="similarity">
    <text evidence="2 11">Belongs to the glycosyltransferase 31 family.</text>
</comment>
<evidence type="ECO:0000256" key="2">
    <source>
        <dbReference type="ARBA" id="ARBA00008661"/>
    </source>
</evidence>
<evidence type="ECO:0000256" key="6">
    <source>
        <dbReference type="ARBA" id="ARBA00022968"/>
    </source>
</evidence>
<comment type="caution">
    <text evidence="12">The sequence shown here is derived from an EMBL/GenBank/DDBJ whole genome shotgun (WGS) entry which is preliminary data.</text>
</comment>
<dbReference type="InterPro" id="IPR002659">
    <property type="entry name" value="Glyco_trans_31"/>
</dbReference>
<keyword evidence="5 11" id="KW-0812">Transmembrane</keyword>
<feature type="transmembrane region" description="Helical" evidence="11">
    <location>
        <begin position="22"/>
        <end position="42"/>
    </location>
</feature>
<dbReference type="EMBL" id="JAFNEN010000086">
    <property type="protein sequence ID" value="KAG8195490.1"/>
    <property type="molecule type" value="Genomic_DNA"/>
</dbReference>
<evidence type="ECO:0000256" key="4">
    <source>
        <dbReference type="ARBA" id="ARBA00022679"/>
    </source>
</evidence>
<evidence type="ECO:0000256" key="8">
    <source>
        <dbReference type="ARBA" id="ARBA00023034"/>
    </source>
</evidence>
<evidence type="ECO:0000256" key="11">
    <source>
        <dbReference type="RuleBase" id="RU363063"/>
    </source>
</evidence>
<protein>
    <recommendedName>
        <fullName evidence="11">Hexosyltransferase</fullName>
        <ecNumber evidence="11">2.4.1.-</ecNumber>
    </recommendedName>
</protein>
<dbReference type="EC" id="2.4.1.-" evidence="11"/>
<evidence type="ECO:0000256" key="7">
    <source>
        <dbReference type="ARBA" id="ARBA00022989"/>
    </source>
</evidence>
<dbReference type="Pfam" id="PF01762">
    <property type="entry name" value="Galactosyl_T"/>
    <property type="match status" value="1"/>
</dbReference>
<dbReference type="FunFam" id="3.90.550.50:FF:000001">
    <property type="entry name" value="Hexosyltransferase"/>
    <property type="match status" value="1"/>
</dbReference>
<evidence type="ECO:0000256" key="3">
    <source>
        <dbReference type="ARBA" id="ARBA00022676"/>
    </source>
</evidence>
<name>A0AAV6VFP8_9ARAC</name>
<reference evidence="12 13" key="1">
    <citation type="journal article" date="2022" name="Nat. Ecol. Evol.">
        <title>A masculinizing supergene underlies an exaggerated male reproductive morph in a spider.</title>
        <authorList>
            <person name="Hendrickx F."/>
            <person name="De Corte Z."/>
            <person name="Sonet G."/>
            <person name="Van Belleghem S.M."/>
            <person name="Kostlbacher S."/>
            <person name="Vangestel C."/>
        </authorList>
    </citation>
    <scope>NUCLEOTIDE SEQUENCE [LARGE SCALE GENOMIC DNA]</scope>
    <source>
        <strain evidence="12">W744_W776</strain>
    </source>
</reference>
<keyword evidence="6 11" id="KW-0735">Signal-anchor</keyword>
<accession>A0AAV6VFP8</accession>
<evidence type="ECO:0000256" key="1">
    <source>
        <dbReference type="ARBA" id="ARBA00004323"/>
    </source>
</evidence>
<dbReference type="GO" id="GO:0006493">
    <property type="term" value="P:protein O-linked glycosylation"/>
    <property type="evidence" value="ECO:0007669"/>
    <property type="project" value="TreeGrafter"/>
</dbReference>
<dbReference type="GO" id="GO:0000139">
    <property type="term" value="C:Golgi membrane"/>
    <property type="evidence" value="ECO:0007669"/>
    <property type="project" value="UniProtKB-SubCell"/>
</dbReference>
<dbReference type="Proteomes" id="UP000827092">
    <property type="component" value="Unassembled WGS sequence"/>
</dbReference>
<dbReference type="Gene3D" id="3.90.550.50">
    <property type="match status" value="1"/>
</dbReference>
<comment type="subcellular location">
    <subcellularLocation>
        <location evidence="1 11">Golgi apparatus membrane</location>
        <topology evidence="1 11">Single-pass type II membrane protein</topology>
    </subcellularLocation>
</comment>
<keyword evidence="7 11" id="KW-1133">Transmembrane helix</keyword>
<proteinExistence type="inferred from homology"/>
<dbReference type="GO" id="GO:0016758">
    <property type="term" value="F:hexosyltransferase activity"/>
    <property type="evidence" value="ECO:0007669"/>
    <property type="project" value="InterPro"/>
</dbReference>
<gene>
    <name evidence="12" type="ORF">JTE90_010794</name>
</gene>
<evidence type="ECO:0000256" key="5">
    <source>
        <dbReference type="ARBA" id="ARBA00022692"/>
    </source>
</evidence>
<evidence type="ECO:0000256" key="10">
    <source>
        <dbReference type="ARBA" id="ARBA00023180"/>
    </source>
</evidence>
<evidence type="ECO:0000256" key="9">
    <source>
        <dbReference type="ARBA" id="ARBA00023136"/>
    </source>
</evidence>
<keyword evidence="10" id="KW-0325">Glycoprotein</keyword>
<evidence type="ECO:0000313" key="13">
    <source>
        <dbReference type="Proteomes" id="UP000827092"/>
    </source>
</evidence>
<dbReference type="PANTHER" id="PTHR11214">
    <property type="entry name" value="BETA-1,3-N-ACETYLGLUCOSAMINYLTRANSFERASE"/>
    <property type="match status" value="1"/>
</dbReference>
<dbReference type="AlphaFoldDB" id="A0AAV6VFP8"/>
<keyword evidence="4" id="KW-0808">Transferase</keyword>
<keyword evidence="3 11" id="KW-0328">Glycosyltransferase</keyword>
<dbReference type="PANTHER" id="PTHR11214:SF314">
    <property type="entry name" value="HEXOSYLTRANSFERASE"/>
    <property type="match status" value="1"/>
</dbReference>
<keyword evidence="8 11" id="KW-0333">Golgi apparatus</keyword>